<accession>A0A9D2QEC4</accession>
<reference evidence="1" key="2">
    <citation type="submission" date="2021-04" db="EMBL/GenBank/DDBJ databases">
        <authorList>
            <person name="Gilroy R."/>
        </authorList>
    </citation>
    <scope>NUCLEOTIDE SEQUENCE</scope>
    <source>
        <strain evidence="1">ChiHjej13B12-4958</strain>
    </source>
</reference>
<gene>
    <name evidence="1" type="ORF">H9751_02995</name>
</gene>
<reference evidence="1" key="1">
    <citation type="journal article" date="2021" name="PeerJ">
        <title>Extensive microbial diversity within the chicken gut microbiome revealed by metagenomics and culture.</title>
        <authorList>
            <person name="Gilroy R."/>
            <person name="Ravi A."/>
            <person name="Getino M."/>
            <person name="Pursley I."/>
            <person name="Horton D.L."/>
            <person name="Alikhan N.F."/>
            <person name="Baker D."/>
            <person name="Gharbi K."/>
            <person name="Hall N."/>
            <person name="Watson M."/>
            <person name="Adriaenssens E.M."/>
            <person name="Foster-Nyarko E."/>
            <person name="Jarju S."/>
            <person name="Secka A."/>
            <person name="Antonio M."/>
            <person name="Oren A."/>
            <person name="Chaudhuri R.R."/>
            <person name="La Ragione R."/>
            <person name="Hildebrand F."/>
            <person name="Pallen M.J."/>
        </authorList>
    </citation>
    <scope>NUCLEOTIDE SEQUENCE</scope>
    <source>
        <strain evidence="1">ChiHjej13B12-4958</strain>
    </source>
</reference>
<evidence type="ECO:0000313" key="2">
    <source>
        <dbReference type="Proteomes" id="UP000823858"/>
    </source>
</evidence>
<proteinExistence type="predicted"/>
<organism evidence="1 2">
    <name type="scientific">Candidatus Corynebacterium faecigallinarum</name>
    <dbReference type="NCBI Taxonomy" id="2838528"/>
    <lineage>
        <taxon>Bacteria</taxon>
        <taxon>Bacillati</taxon>
        <taxon>Actinomycetota</taxon>
        <taxon>Actinomycetes</taxon>
        <taxon>Mycobacteriales</taxon>
        <taxon>Corynebacteriaceae</taxon>
        <taxon>Corynebacterium</taxon>
    </lineage>
</organism>
<dbReference type="AlphaFoldDB" id="A0A9D2QEC4"/>
<sequence length="109" mass="11929">MATGSYLREEDREFWDAPFPESAVAEAAEILHRLISGARSEPAGEVVLQVMSAHDALQALSDRHGGAVYEDEEYEDFCDLVTVLCEEIGADGAQVLADLERVTDEDDQA</sequence>
<protein>
    <submittedName>
        <fullName evidence="1">Uncharacterized protein</fullName>
    </submittedName>
</protein>
<dbReference type="EMBL" id="DWVP01000004">
    <property type="protein sequence ID" value="HJC84514.1"/>
    <property type="molecule type" value="Genomic_DNA"/>
</dbReference>
<name>A0A9D2QEC4_9CORY</name>
<comment type="caution">
    <text evidence="1">The sequence shown here is derived from an EMBL/GenBank/DDBJ whole genome shotgun (WGS) entry which is preliminary data.</text>
</comment>
<evidence type="ECO:0000313" key="1">
    <source>
        <dbReference type="EMBL" id="HJC84514.1"/>
    </source>
</evidence>
<dbReference type="Proteomes" id="UP000823858">
    <property type="component" value="Unassembled WGS sequence"/>
</dbReference>